<feature type="transmembrane region" description="Helical" evidence="1">
    <location>
        <begin position="9"/>
        <end position="29"/>
    </location>
</feature>
<dbReference type="Proteomes" id="UP000034917">
    <property type="component" value="Unassembled WGS sequence"/>
</dbReference>
<proteinExistence type="predicted"/>
<dbReference type="PANTHER" id="PTHR41775">
    <property type="entry name" value="SECRETED PROTEIN-RELATED"/>
    <property type="match status" value="1"/>
</dbReference>
<evidence type="ECO:0000313" key="2">
    <source>
        <dbReference type="EMBL" id="KKQ25140.1"/>
    </source>
</evidence>
<dbReference type="GO" id="GO:0008237">
    <property type="term" value="F:metallopeptidase activity"/>
    <property type="evidence" value="ECO:0007669"/>
    <property type="project" value="InterPro"/>
</dbReference>
<keyword evidence="1" id="KW-0472">Membrane</keyword>
<dbReference type="Gene3D" id="3.40.390.10">
    <property type="entry name" value="Collagenase (Catalytic Domain)"/>
    <property type="match status" value="1"/>
</dbReference>
<dbReference type="EMBL" id="LBSV01000011">
    <property type="protein sequence ID" value="KKQ25140.1"/>
    <property type="molecule type" value="Genomic_DNA"/>
</dbReference>
<sequence length="526" mass="60113">MICFNRRSFITLFIIVVVSFSLYFFVTFFSKNAEKSKAETNTNTQSSIESTTFTIHKDNFEGKKSEESYIEIKPAKSLSVGSKKSAIILINFLDKQLDKNMEKKYVDDEFNKIASNYFSENSFDKLTITAKVFGPYNSTINSICDPDTISDLAVKAADKDINYNDYDFIQIILPNLKCDDFGGITTYIKIKTNDGEIGKPVIIIFDQDYVSSKKYLLTDTLHEIGHVLGLGHANGWNCDSRSIDYYNKCRNVEYSDYYSIMGGTGEIAQLSAYSKNLLGWIPDSNVKTVNQSGDYTISPSELKTSGIQLLRIPIPDSDGFYYVENREKIGTDQFLSTDVTKGAPIYIIRSNNHGTKIIDTKPKTKGVDYYSEFYDAVLSEGLVFEDKISGISIRHLKNENGNLTVKILFLPLSATPTPKRFSNLKAYLYEQSSHFYFDYTYGIFGQRFIIDMSVDKDFKKDTELNFNFGNLDYLSPIIYNYPTLWEQYKCGKILYWRVRTDDDKVISEVNKAVVDCTNYKDSREKD</sequence>
<gene>
    <name evidence="2" type="ORF">US40_C0011G0025</name>
</gene>
<dbReference type="AlphaFoldDB" id="A0A0G0GGG3"/>
<organism evidence="2 3">
    <name type="scientific">Candidatus Roizmanbacteria bacterium GW2011_GWC2_37_13</name>
    <dbReference type="NCBI Taxonomy" id="1618486"/>
    <lineage>
        <taxon>Bacteria</taxon>
        <taxon>Candidatus Roizmaniibacteriota</taxon>
    </lineage>
</organism>
<dbReference type="SUPFAM" id="SSF55486">
    <property type="entry name" value="Metalloproteases ('zincins'), catalytic domain"/>
    <property type="match status" value="1"/>
</dbReference>
<keyword evidence="1" id="KW-0812">Transmembrane</keyword>
<protein>
    <submittedName>
        <fullName evidence="2">Peptidase M11, gametolysin</fullName>
    </submittedName>
</protein>
<dbReference type="PANTHER" id="PTHR41775:SF1">
    <property type="entry name" value="PEPTIDASE M6-LIKE DOMAIN-CONTAINING PROTEIN"/>
    <property type="match status" value="1"/>
</dbReference>
<comment type="caution">
    <text evidence="2">The sequence shown here is derived from an EMBL/GenBank/DDBJ whole genome shotgun (WGS) entry which is preliminary data.</text>
</comment>
<evidence type="ECO:0000313" key="3">
    <source>
        <dbReference type="Proteomes" id="UP000034917"/>
    </source>
</evidence>
<accession>A0A0G0GGG3</accession>
<evidence type="ECO:0000256" key="1">
    <source>
        <dbReference type="SAM" id="Phobius"/>
    </source>
</evidence>
<reference evidence="2 3" key="1">
    <citation type="journal article" date="2015" name="Nature">
        <title>rRNA introns, odd ribosomes, and small enigmatic genomes across a large radiation of phyla.</title>
        <authorList>
            <person name="Brown C.T."/>
            <person name="Hug L.A."/>
            <person name="Thomas B.C."/>
            <person name="Sharon I."/>
            <person name="Castelle C.J."/>
            <person name="Singh A."/>
            <person name="Wilkins M.J."/>
            <person name="Williams K.H."/>
            <person name="Banfield J.F."/>
        </authorList>
    </citation>
    <scope>NUCLEOTIDE SEQUENCE [LARGE SCALE GENOMIC DNA]</scope>
</reference>
<keyword evidence="1" id="KW-1133">Transmembrane helix</keyword>
<name>A0A0G0GGG3_9BACT</name>
<dbReference type="InterPro" id="IPR024079">
    <property type="entry name" value="MetalloPept_cat_dom_sf"/>
</dbReference>